<reference evidence="2 3" key="1">
    <citation type="journal article" date="2015" name="Biotechnol. Biofuels">
        <title>Enhanced degradation of softwood versus hardwood by the white-rot fungus Pycnoporus coccineus.</title>
        <authorList>
            <person name="Couturier M."/>
            <person name="Navarro D."/>
            <person name="Chevret D."/>
            <person name="Henrissat B."/>
            <person name="Piumi F."/>
            <person name="Ruiz-Duenas F.J."/>
            <person name="Martinez A.T."/>
            <person name="Grigoriev I.V."/>
            <person name="Riley R."/>
            <person name="Lipzen A."/>
            <person name="Berrin J.G."/>
            <person name="Master E.R."/>
            <person name="Rosso M.N."/>
        </authorList>
    </citation>
    <scope>NUCLEOTIDE SEQUENCE [LARGE SCALE GENOMIC DNA]</scope>
    <source>
        <strain evidence="2 3">BRFM310</strain>
    </source>
</reference>
<feature type="compositionally biased region" description="Basic and acidic residues" evidence="1">
    <location>
        <begin position="44"/>
        <end position="54"/>
    </location>
</feature>
<keyword evidence="3" id="KW-1185">Reference proteome</keyword>
<accession>A0A1Y2J7H8</accession>
<evidence type="ECO:0000256" key="1">
    <source>
        <dbReference type="SAM" id="MobiDB-lite"/>
    </source>
</evidence>
<gene>
    <name evidence="2" type="ORF">PYCCODRAFT_1463417</name>
</gene>
<name>A0A1Y2J7H8_TRAC3</name>
<dbReference type="AlphaFoldDB" id="A0A1Y2J7H8"/>
<protein>
    <submittedName>
        <fullName evidence="2">Uncharacterized protein</fullName>
    </submittedName>
</protein>
<evidence type="ECO:0000313" key="2">
    <source>
        <dbReference type="EMBL" id="OSD08192.1"/>
    </source>
</evidence>
<evidence type="ECO:0000313" key="3">
    <source>
        <dbReference type="Proteomes" id="UP000193067"/>
    </source>
</evidence>
<dbReference type="EMBL" id="KZ084087">
    <property type="protein sequence ID" value="OSD08192.1"/>
    <property type="molecule type" value="Genomic_DNA"/>
</dbReference>
<dbReference type="OrthoDB" id="3260716at2759"/>
<sequence>MSGSNESPVTFGRHNDFVGSDASRHRIPGADKATTGHHFVAIDVPHDQQQRAQEHMPPSTGRDAPPSSIEPGTRTSHTKGLESDILNARAAAGRAPSPTRPIDTNTSPLPPAPDSRTVIDKDPYATPTSAADTLTGATSRDVHDGLGHPGSGMSSAERHHDGSAHRKRQMRGAEQFGSGEIPREVGSEAEQPGELYKSGTVMGTQERRMR</sequence>
<proteinExistence type="predicted"/>
<organism evidence="2 3">
    <name type="scientific">Trametes coccinea (strain BRFM310)</name>
    <name type="common">Pycnoporus coccineus</name>
    <dbReference type="NCBI Taxonomy" id="1353009"/>
    <lineage>
        <taxon>Eukaryota</taxon>
        <taxon>Fungi</taxon>
        <taxon>Dikarya</taxon>
        <taxon>Basidiomycota</taxon>
        <taxon>Agaricomycotina</taxon>
        <taxon>Agaricomycetes</taxon>
        <taxon>Polyporales</taxon>
        <taxon>Polyporaceae</taxon>
        <taxon>Trametes</taxon>
    </lineage>
</organism>
<feature type="compositionally biased region" description="Polar residues" evidence="1">
    <location>
        <begin position="126"/>
        <end position="138"/>
    </location>
</feature>
<dbReference type="Proteomes" id="UP000193067">
    <property type="component" value="Unassembled WGS sequence"/>
</dbReference>
<feature type="region of interest" description="Disordered" evidence="1">
    <location>
        <begin position="1"/>
        <end position="210"/>
    </location>
</feature>